<dbReference type="RefSeq" id="WP_153586756.1">
    <property type="nucleotide sequence ID" value="NZ_WJBU01000024.1"/>
</dbReference>
<proteinExistence type="predicted"/>
<dbReference type="AlphaFoldDB" id="A0A844AYK9"/>
<gene>
    <name evidence="1" type="ORF">GHT07_19405</name>
</gene>
<keyword evidence="2" id="KW-1185">Reference proteome</keyword>
<sequence length="102" mass="11596">MISNELAIRFIDKLSKAAALDRQSIQYEIQEEWRFLLVLVHVSSATDTLTLRRILESAQQIAQDLLPFRDKEYSWMVNVLQDGAVVDSVFGGNRSSPRSGEI</sequence>
<dbReference type="EMBL" id="WJBU01000024">
    <property type="protein sequence ID" value="MRD49445.1"/>
    <property type="molecule type" value="Genomic_DNA"/>
</dbReference>
<accession>A0A844AYK9</accession>
<protein>
    <submittedName>
        <fullName evidence="1">Uncharacterized protein</fullName>
    </submittedName>
</protein>
<evidence type="ECO:0000313" key="1">
    <source>
        <dbReference type="EMBL" id="MRD49445.1"/>
    </source>
</evidence>
<reference evidence="1 2" key="1">
    <citation type="submission" date="2019-11" db="EMBL/GenBank/DDBJ databases">
        <title>Caenimonas koreensis gen. nov., sp. nov., isolated from activated sludge.</title>
        <authorList>
            <person name="Seung H.R."/>
        </authorList>
    </citation>
    <scope>NUCLEOTIDE SEQUENCE [LARGE SCALE GENOMIC DNA]</scope>
    <source>
        <strain evidence="1 2">EMB320</strain>
    </source>
</reference>
<evidence type="ECO:0000313" key="2">
    <source>
        <dbReference type="Proteomes" id="UP000487350"/>
    </source>
</evidence>
<dbReference type="Proteomes" id="UP000487350">
    <property type="component" value="Unassembled WGS sequence"/>
</dbReference>
<comment type="caution">
    <text evidence="1">The sequence shown here is derived from an EMBL/GenBank/DDBJ whole genome shotgun (WGS) entry which is preliminary data.</text>
</comment>
<name>A0A844AYK9_9BURK</name>
<dbReference type="OrthoDB" id="8762798at2"/>
<organism evidence="1 2">
    <name type="scientific">Caenimonas koreensis DSM 17982</name>
    <dbReference type="NCBI Taxonomy" id="1121255"/>
    <lineage>
        <taxon>Bacteria</taxon>
        <taxon>Pseudomonadati</taxon>
        <taxon>Pseudomonadota</taxon>
        <taxon>Betaproteobacteria</taxon>
        <taxon>Burkholderiales</taxon>
        <taxon>Comamonadaceae</taxon>
        <taxon>Caenimonas</taxon>
    </lineage>
</organism>